<comment type="caution">
    <text evidence="1">The sequence shown here is derived from an EMBL/GenBank/DDBJ whole genome shotgun (WGS) entry which is preliminary data.</text>
</comment>
<protein>
    <submittedName>
        <fullName evidence="1">Uncharacterized protein</fullName>
    </submittedName>
</protein>
<reference evidence="1" key="1">
    <citation type="submission" date="2020-12" db="EMBL/GenBank/DDBJ databases">
        <title>WGS assembly of Carya illinoinensis cv. Pawnee.</title>
        <authorList>
            <person name="Platts A."/>
            <person name="Shu S."/>
            <person name="Wright S."/>
            <person name="Barry K."/>
            <person name="Edger P."/>
            <person name="Pires J.C."/>
            <person name="Schmutz J."/>
        </authorList>
    </citation>
    <scope>NUCLEOTIDE SEQUENCE</scope>
    <source>
        <tissue evidence="1">Leaf</tissue>
    </source>
</reference>
<evidence type="ECO:0000313" key="2">
    <source>
        <dbReference type="Proteomes" id="UP000811609"/>
    </source>
</evidence>
<name>A0A8T1RFS3_CARIL</name>
<sequence>MATSRPPPQKRLDLELTIVSAKHLKNVNWKNKDLKPYASFTFPLTNPVQDFVLTLEIFHSKPSETPMPLVGTLRVPLKDLANNPDDPIRIKTFQLTRPSVVRERPLSLDYHVAPQPSYYYSGATTLPPHDYKGYSPYTLPLFALSPLQPSPVSYLYSSDPNAYSGYYIGYYSSAPPPPIPPRPFFDQPMNYGGPGGPNGPSAVDYSGLGTGLAMGAVVGALGGLALEEGLKYEQENIMDRVENDVAARDDYSDY</sequence>
<dbReference type="PANTHER" id="PTHR32246">
    <property type="entry name" value="INGRESSION PROTEIN FIC1"/>
    <property type="match status" value="1"/>
</dbReference>
<gene>
    <name evidence="1" type="ORF">CIPAW_02G190100</name>
</gene>
<proteinExistence type="predicted"/>
<dbReference type="EMBL" id="CM031810">
    <property type="protein sequence ID" value="KAG6665868.1"/>
    <property type="molecule type" value="Genomic_DNA"/>
</dbReference>
<dbReference type="PANTHER" id="PTHR32246:SF68">
    <property type="entry name" value="OS01G0853800 PROTEIN"/>
    <property type="match status" value="1"/>
</dbReference>
<evidence type="ECO:0000313" key="1">
    <source>
        <dbReference type="EMBL" id="KAG6665868.1"/>
    </source>
</evidence>
<dbReference type="AlphaFoldDB" id="A0A8T1RFS3"/>
<accession>A0A8T1RFS3</accession>
<organism evidence="1 2">
    <name type="scientific">Carya illinoinensis</name>
    <name type="common">Pecan</name>
    <dbReference type="NCBI Taxonomy" id="32201"/>
    <lineage>
        <taxon>Eukaryota</taxon>
        <taxon>Viridiplantae</taxon>
        <taxon>Streptophyta</taxon>
        <taxon>Embryophyta</taxon>
        <taxon>Tracheophyta</taxon>
        <taxon>Spermatophyta</taxon>
        <taxon>Magnoliopsida</taxon>
        <taxon>eudicotyledons</taxon>
        <taxon>Gunneridae</taxon>
        <taxon>Pentapetalae</taxon>
        <taxon>rosids</taxon>
        <taxon>fabids</taxon>
        <taxon>Fagales</taxon>
        <taxon>Juglandaceae</taxon>
        <taxon>Carya</taxon>
    </lineage>
</organism>
<keyword evidence="2" id="KW-1185">Reference proteome</keyword>
<dbReference type="Proteomes" id="UP000811609">
    <property type="component" value="Chromosome 2"/>
</dbReference>